<dbReference type="SUPFAM" id="SSF49899">
    <property type="entry name" value="Concanavalin A-like lectins/glucanases"/>
    <property type="match status" value="1"/>
</dbReference>
<organism evidence="11 12">
    <name type="scientific">Sphaeramia orbicularis</name>
    <name type="common">orbiculate cardinalfish</name>
    <dbReference type="NCBI Taxonomy" id="375764"/>
    <lineage>
        <taxon>Eukaryota</taxon>
        <taxon>Metazoa</taxon>
        <taxon>Chordata</taxon>
        <taxon>Craniata</taxon>
        <taxon>Vertebrata</taxon>
        <taxon>Euteleostomi</taxon>
        <taxon>Actinopterygii</taxon>
        <taxon>Neopterygii</taxon>
        <taxon>Teleostei</taxon>
        <taxon>Neoteleostei</taxon>
        <taxon>Acanthomorphata</taxon>
        <taxon>Gobiaria</taxon>
        <taxon>Kurtiformes</taxon>
        <taxon>Apogonoidei</taxon>
        <taxon>Apogonidae</taxon>
        <taxon>Apogoninae</taxon>
        <taxon>Sphaeramia</taxon>
    </lineage>
</organism>
<evidence type="ECO:0000313" key="11">
    <source>
        <dbReference type="Ensembl" id="ENSSORP00005035901.1"/>
    </source>
</evidence>
<dbReference type="SMART" id="SM00449">
    <property type="entry name" value="SPRY"/>
    <property type="match status" value="1"/>
</dbReference>
<dbReference type="PROSITE" id="PS00518">
    <property type="entry name" value="ZF_RING_1"/>
    <property type="match status" value="1"/>
</dbReference>
<protein>
    <submittedName>
        <fullName evidence="11">Uncharacterized protein</fullName>
    </submittedName>
</protein>
<evidence type="ECO:0000256" key="6">
    <source>
        <dbReference type="PROSITE-ProRule" id="PRU00024"/>
    </source>
</evidence>
<reference evidence="11" key="1">
    <citation type="submission" date="2019-06" db="EMBL/GenBank/DDBJ databases">
        <authorList>
            <consortium name="Wellcome Sanger Institute Data Sharing"/>
        </authorList>
    </citation>
    <scope>NUCLEOTIDE SEQUENCE [LARGE SCALE GENOMIC DNA]</scope>
</reference>
<dbReference type="CDD" id="cd16040">
    <property type="entry name" value="SPRY_PRY_SNTX"/>
    <property type="match status" value="1"/>
</dbReference>
<dbReference type="Pfam" id="PF00622">
    <property type="entry name" value="SPRY"/>
    <property type="match status" value="1"/>
</dbReference>
<evidence type="ECO:0000256" key="5">
    <source>
        <dbReference type="ARBA" id="ARBA00022859"/>
    </source>
</evidence>
<dbReference type="PRINTS" id="PR01407">
    <property type="entry name" value="BUTYPHLNCDUF"/>
</dbReference>
<dbReference type="Pfam" id="PF00643">
    <property type="entry name" value="zf-B_box"/>
    <property type="match status" value="1"/>
</dbReference>
<dbReference type="GO" id="GO:0005737">
    <property type="term" value="C:cytoplasm"/>
    <property type="evidence" value="ECO:0007669"/>
    <property type="project" value="UniProtKB-ARBA"/>
</dbReference>
<evidence type="ECO:0000259" key="9">
    <source>
        <dbReference type="PROSITE" id="PS50119"/>
    </source>
</evidence>
<dbReference type="GO" id="GO:0045087">
    <property type="term" value="P:innate immune response"/>
    <property type="evidence" value="ECO:0007669"/>
    <property type="project" value="UniProtKB-KW"/>
</dbReference>
<dbReference type="CDD" id="cd19769">
    <property type="entry name" value="Bbox2_TRIM16-like"/>
    <property type="match status" value="1"/>
</dbReference>
<dbReference type="InterPro" id="IPR001841">
    <property type="entry name" value="Znf_RING"/>
</dbReference>
<accession>A0A673B129</accession>
<dbReference type="InterPro" id="IPR017907">
    <property type="entry name" value="Znf_RING_CS"/>
</dbReference>
<dbReference type="Gene3D" id="4.10.830.40">
    <property type="match status" value="1"/>
</dbReference>
<dbReference type="AlphaFoldDB" id="A0A673B129"/>
<dbReference type="SUPFAM" id="SSF57845">
    <property type="entry name" value="B-box zinc-binding domain"/>
    <property type="match status" value="1"/>
</dbReference>
<sequence length="568" mass="65936">MAQGGFHFDRERFCCLICLDLLKDPMTIPCGHNYCMSCIRGFWNEEDQRRIYSCPQCGQTFRPRPVLVKNTMLSVLVEELNKTRVESATAAAPDDQFYAGPEDVACDVCTGRKLKAEKSCLECKASYCHRHLQPHYDADSLRKHTLVEPSEELQERICPHHGEVMKMFCHTDQQCMCYLCCVNEHRGHDTVSAAAERTERQKELEVRRQKIQERIQDKEKEVMVLQQEAEAISQSVDQAVKKSEKIFTELIRLMQERMSGVKQQIRSHQETDLSRINDFQEKLEQEIAELKRKDTELEKLSVHQDDTHFLQNYPHLQKLCEPSEVLSIKIHSLWYIDEILETVSAVGDRLQHILSEEWKKTTPAVNQMDVLLSESHSGPKTRAEFLEYSCEITLDPNTANTRLALSEGNRRVKLMREQQDYSHHPERFSDWTQVLSRETLTGRCYWEVKWSGWGFYVAVSYRNIRREGSSDECRFGLSNKSWALHCNKSNYEFWCNNVSIPGSDPPSSRIGVYLDHRAGILSFYSVSETMSLLHRIQTTFTQPLYAGFWLYSVGDFAELCDLKQIEAV</sequence>
<dbReference type="Gene3D" id="2.60.120.920">
    <property type="match status" value="1"/>
</dbReference>
<dbReference type="SMART" id="SM00184">
    <property type="entry name" value="RING"/>
    <property type="match status" value="1"/>
</dbReference>
<dbReference type="InterPro" id="IPR051051">
    <property type="entry name" value="E3_ubiq-ligase_TRIM/RNF"/>
</dbReference>
<dbReference type="Ensembl" id="ENSSORT00005036857.1">
    <property type="protein sequence ID" value="ENSSORP00005035901.1"/>
    <property type="gene ID" value="ENSSORG00005016929.1"/>
</dbReference>
<dbReference type="PROSITE" id="PS50188">
    <property type="entry name" value="B302_SPRY"/>
    <property type="match status" value="1"/>
</dbReference>
<proteinExistence type="predicted"/>
<evidence type="ECO:0000256" key="1">
    <source>
        <dbReference type="ARBA" id="ARBA00022588"/>
    </source>
</evidence>
<keyword evidence="2" id="KW-0479">Metal-binding</keyword>
<dbReference type="InterPro" id="IPR001870">
    <property type="entry name" value="B30.2/SPRY"/>
</dbReference>
<dbReference type="InterPro" id="IPR003877">
    <property type="entry name" value="SPRY_dom"/>
</dbReference>
<dbReference type="SUPFAM" id="SSF57850">
    <property type="entry name" value="RING/U-box"/>
    <property type="match status" value="1"/>
</dbReference>
<dbReference type="GO" id="GO:0008270">
    <property type="term" value="F:zinc ion binding"/>
    <property type="evidence" value="ECO:0007669"/>
    <property type="project" value="UniProtKB-KW"/>
</dbReference>
<name>A0A673B129_9TELE</name>
<dbReference type="Gene3D" id="3.30.40.10">
    <property type="entry name" value="Zinc/RING finger domain, C3HC4 (zinc finger)"/>
    <property type="match status" value="1"/>
</dbReference>
<evidence type="ECO:0000259" key="8">
    <source>
        <dbReference type="PROSITE" id="PS50089"/>
    </source>
</evidence>
<keyword evidence="3 6" id="KW-0863">Zinc-finger</keyword>
<evidence type="ECO:0000259" key="10">
    <source>
        <dbReference type="PROSITE" id="PS50188"/>
    </source>
</evidence>
<reference evidence="11" key="2">
    <citation type="submission" date="2025-08" db="UniProtKB">
        <authorList>
            <consortium name="Ensembl"/>
        </authorList>
    </citation>
    <scope>IDENTIFICATION</scope>
</reference>
<reference evidence="11" key="3">
    <citation type="submission" date="2025-09" db="UniProtKB">
        <authorList>
            <consortium name="Ensembl"/>
        </authorList>
    </citation>
    <scope>IDENTIFICATION</scope>
</reference>
<evidence type="ECO:0000256" key="7">
    <source>
        <dbReference type="SAM" id="Coils"/>
    </source>
</evidence>
<dbReference type="InterPro" id="IPR043136">
    <property type="entry name" value="B30.2/SPRY_sf"/>
</dbReference>
<dbReference type="Pfam" id="PF13765">
    <property type="entry name" value="PRY"/>
    <property type="match status" value="1"/>
</dbReference>
<dbReference type="PROSITE" id="PS50089">
    <property type="entry name" value="ZF_RING_2"/>
    <property type="match status" value="1"/>
</dbReference>
<dbReference type="Proteomes" id="UP000472271">
    <property type="component" value="Chromosome 17"/>
</dbReference>
<dbReference type="SMART" id="SM00336">
    <property type="entry name" value="BBOX"/>
    <property type="match status" value="1"/>
</dbReference>
<dbReference type="PANTHER" id="PTHR25465:SF5">
    <property type="entry name" value="E3 UBIQUITIN_ISG15 LIGASE TRIM25-RELATED"/>
    <property type="match status" value="1"/>
</dbReference>
<dbReference type="InterPro" id="IPR006574">
    <property type="entry name" value="PRY"/>
</dbReference>
<dbReference type="SMART" id="SM00589">
    <property type="entry name" value="PRY"/>
    <property type="match status" value="1"/>
</dbReference>
<dbReference type="Gene3D" id="3.30.160.60">
    <property type="entry name" value="Classic Zinc Finger"/>
    <property type="match status" value="1"/>
</dbReference>
<keyword evidence="7" id="KW-0175">Coiled coil</keyword>
<dbReference type="InterPro" id="IPR003879">
    <property type="entry name" value="Butyrophylin_SPRY"/>
</dbReference>
<feature type="domain" description="B box-type" evidence="9">
    <location>
        <begin position="153"/>
        <end position="193"/>
    </location>
</feature>
<evidence type="ECO:0000256" key="4">
    <source>
        <dbReference type="ARBA" id="ARBA00022833"/>
    </source>
</evidence>
<dbReference type="InterPro" id="IPR013320">
    <property type="entry name" value="ConA-like_dom_sf"/>
</dbReference>
<dbReference type="InParanoid" id="A0A673B129"/>
<keyword evidence="1" id="KW-0399">Innate immunity</keyword>
<feature type="coiled-coil region" evidence="7">
    <location>
        <begin position="194"/>
        <end position="303"/>
    </location>
</feature>
<dbReference type="PANTHER" id="PTHR25465">
    <property type="entry name" value="B-BOX DOMAIN CONTAINING"/>
    <property type="match status" value="1"/>
</dbReference>
<keyword evidence="4" id="KW-0862">Zinc</keyword>
<dbReference type="PROSITE" id="PS50119">
    <property type="entry name" value="ZF_BBOX"/>
    <property type="match status" value="1"/>
</dbReference>
<dbReference type="Pfam" id="PF25600">
    <property type="entry name" value="TRIM_CC"/>
    <property type="match status" value="1"/>
</dbReference>
<keyword evidence="5" id="KW-0391">Immunity</keyword>
<evidence type="ECO:0000256" key="3">
    <source>
        <dbReference type="ARBA" id="ARBA00022771"/>
    </source>
</evidence>
<keyword evidence="12" id="KW-1185">Reference proteome</keyword>
<evidence type="ECO:0000313" key="12">
    <source>
        <dbReference type="Proteomes" id="UP000472271"/>
    </source>
</evidence>
<dbReference type="InterPro" id="IPR000315">
    <property type="entry name" value="Znf_B-box"/>
</dbReference>
<dbReference type="FunCoup" id="A0A673B129">
    <property type="interactions" value="15"/>
</dbReference>
<dbReference type="InterPro" id="IPR058030">
    <property type="entry name" value="TRIM8/14/16/25/29/45/65_CC"/>
</dbReference>
<dbReference type="Pfam" id="PF15227">
    <property type="entry name" value="zf-C3HC4_4"/>
    <property type="match status" value="1"/>
</dbReference>
<feature type="domain" description="RING-type" evidence="8">
    <location>
        <begin position="15"/>
        <end position="57"/>
    </location>
</feature>
<dbReference type="InterPro" id="IPR013083">
    <property type="entry name" value="Znf_RING/FYVE/PHD"/>
</dbReference>
<evidence type="ECO:0000256" key="2">
    <source>
        <dbReference type="ARBA" id="ARBA00022723"/>
    </source>
</evidence>
<feature type="domain" description="B30.2/SPRY" evidence="10">
    <location>
        <begin position="372"/>
        <end position="566"/>
    </location>
</feature>